<dbReference type="AlphaFoldDB" id="A0A498L3X6"/>
<evidence type="ECO:0000313" key="2">
    <source>
        <dbReference type="EMBL" id="RXN02798.1"/>
    </source>
</evidence>
<protein>
    <submittedName>
        <fullName evidence="2">Uncharacterized protein</fullName>
    </submittedName>
</protein>
<proteinExistence type="predicted"/>
<sequence>MEVGLVTMAEKYTKAVGGTGEHQSGAGSQGRSSKAETQGGAGGAGYQGQNTKRLSKNVSSFNRFGTDYPRLGYADLALGRRKSGIHTSVLLSGTEACKSDFHCVTCDIDLCSELGLFRYRCKHLVMLTLMCLSQLIKQRSHQLWDSQSIYSSNGQRRAGLTTQRESRDSECCRDFWDNGEATVRKTSHKILFQTQRSPA</sequence>
<comment type="caution">
    <text evidence="2">The sequence shown here is derived from an EMBL/GenBank/DDBJ whole genome shotgun (WGS) entry which is preliminary data.</text>
</comment>
<feature type="compositionally biased region" description="Polar residues" evidence="1">
    <location>
        <begin position="21"/>
        <end position="36"/>
    </location>
</feature>
<feature type="region of interest" description="Disordered" evidence="1">
    <location>
        <begin position="16"/>
        <end position="50"/>
    </location>
</feature>
<reference evidence="2 3" key="1">
    <citation type="submission" date="2018-03" db="EMBL/GenBank/DDBJ databases">
        <title>Draft genome sequence of Rohu Carp (Labeo rohita).</title>
        <authorList>
            <person name="Das P."/>
            <person name="Kushwaha B."/>
            <person name="Joshi C.G."/>
            <person name="Kumar D."/>
            <person name="Nagpure N.S."/>
            <person name="Sahoo L."/>
            <person name="Das S.P."/>
            <person name="Bit A."/>
            <person name="Patnaik S."/>
            <person name="Meher P.K."/>
            <person name="Jayasankar P."/>
            <person name="Koringa P.G."/>
            <person name="Patel N.V."/>
            <person name="Hinsu A.T."/>
            <person name="Kumar R."/>
            <person name="Pandey M."/>
            <person name="Agarwal S."/>
            <person name="Srivastava S."/>
            <person name="Singh M."/>
            <person name="Iquebal M.A."/>
            <person name="Jaiswal S."/>
            <person name="Angadi U.B."/>
            <person name="Kumar N."/>
            <person name="Raza M."/>
            <person name="Shah T.M."/>
            <person name="Rai A."/>
            <person name="Jena J.K."/>
        </authorList>
    </citation>
    <scope>NUCLEOTIDE SEQUENCE [LARGE SCALE GENOMIC DNA]</scope>
    <source>
        <strain evidence="2">DASCIFA01</strain>
        <tissue evidence="2">Testis</tissue>
    </source>
</reference>
<gene>
    <name evidence="2" type="ORF">ROHU_013661</name>
</gene>
<accession>A0A498L3X6</accession>
<evidence type="ECO:0000256" key="1">
    <source>
        <dbReference type="SAM" id="MobiDB-lite"/>
    </source>
</evidence>
<organism evidence="2 3">
    <name type="scientific">Labeo rohita</name>
    <name type="common">Indian major carp</name>
    <name type="synonym">Cyprinus rohita</name>
    <dbReference type="NCBI Taxonomy" id="84645"/>
    <lineage>
        <taxon>Eukaryota</taxon>
        <taxon>Metazoa</taxon>
        <taxon>Chordata</taxon>
        <taxon>Craniata</taxon>
        <taxon>Vertebrata</taxon>
        <taxon>Euteleostomi</taxon>
        <taxon>Actinopterygii</taxon>
        <taxon>Neopterygii</taxon>
        <taxon>Teleostei</taxon>
        <taxon>Ostariophysi</taxon>
        <taxon>Cypriniformes</taxon>
        <taxon>Cyprinidae</taxon>
        <taxon>Labeoninae</taxon>
        <taxon>Labeonini</taxon>
        <taxon>Labeo</taxon>
    </lineage>
</organism>
<dbReference type="Proteomes" id="UP000290572">
    <property type="component" value="Unassembled WGS sequence"/>
</dbReference>
<evidence type="ECO:0000313" key="3">
    <source>
        <dbReference type="Proteomes" id="UP000290572"/>
    </source>
</evidence>
<keyword evidence="3" id="KW-1185">Reference proteome</keyword>
<name>A0A498L3X6_LABRO</name>
<dbReference type="EMBL" id="QBIY01013493">
    <property type="protein sequence ID" value="RXN02798.1"/>
    <property type="molecule type" value="Genomic_DNA"/>
</dbReference>